<evidence type="ECO:0000313" key="2">
    <source>
        <dbReference type="EMBL" id="RRQ49087.1"/>
    </source>
</evidence>
<dbReference type="InterPro" id="IPR011044">
    <property type="entry name" value="Quino_amine_DH_bsu"/>
</dbReference>
<reference evidence="3" key="1">
    <citation type="submission" date="2018-08" db="EMBL/GenBank/DDBJ databases">
        <authorList>
            <person name="Khan S.A."/>
            <person name="J S.E."/>
        </authorList>
    </citation>
    <scope>NUCLEOTIDE SEQUENCE [LARGE SCALE GENOMIC DNA]</scope>
    <source>
        <strain evidence="3">PoM-212</strain>
    </source>
</reference>
<dbReference type="SUPFAM" id="SSF50969">
    <property type="entry name" value="YVTN repeat-like/Quinoprotein amine dehydrogenase"/>
    <property type="match status" value="1"/>
</dbReference>
<gene>
    <name evidence="2" type="ORF">DZC72_00140</name>
</gene>
<reference evidence="3" key="2">
    <citation type="submission" date="2018-12" db="EMBL/GenBank/DDBJ databases">
        <title>Maribacter lutimaris sp. nov., isolated from marine sediment.</title>
        <authorList>
            <person name="Kim K.K."/>
        </authorList>
    </citation>
    <scope>NUCLEOTIDE SEQUENCE [LARGE SCALE GENOMIC DNA]</scope>
    <source>
        <strain evidence="3">PoM-212</strain>
    </source>
</reference>
<dbReference type="PROSITE" id="PS51257">
    <property type="entry name" value="PROKAR_LIPOPROTEIN"/>
    <property type="match status" value="1"/>
</dbReference>
<dbReference type="AlphaFoldDB" id="A0A426RJA8"/>
<comment type="caution">
    <text evidence="2">The sequence shown here is derived from an EMBL/GenBank/DDBJ whole genome shotgun (WGS) entry which is preliminary data.</text>
</comment>
<dbReference type="InterPro" id="IPR015943">
    <property type="entry name" value="WD40/YVTN_repeat-like_dom_sf"/>
</dbReference>
<dbReference type="InterPro" id="IPR024361">
    <property type="entry name" value="BACON"/>
</dbReference>
<proteinExistence type="predicted"/>
<dbReference type="Gene3D" id="2.130.10.10">
    <property type="entry name" value="YVTN repeat-like/Quinoprotein amine dehydrogenase"/>
    <property type="match status" value="1"/>
</dbReference>
<dbReference type="EMBL" id="QUSX01000001">
    <property type="protein sequence ID" value="RRQ49087.1"/>
    <property type="molecule type" value="Genomic_DNA"/>
</dbReference>
<sequence length="559" mass="62391">MGRSRTFFAIKFLCGIFLFLSCSNENDSEIGKDLQLIVSPNNLELLQGESGTIFISSQPEGRFEWRIGSKPNWISFSPSSGILDGTIDEILVTTEVSGLTVGWNTGTVEIISSSAGKKFMDVSVFIETPQISQMAISKNILEFDYQEDSTEFYIKNIGGLDFNWTINNQNDYLTVSPDSGFLAIGDSILVTSIVDRTELETNIYEYSLNIGNNQQNALELPVNIKSYKEEKWILDNGQIVDAEYDRNYDKIIAVSEFPNQILNINPVSQGTQSLDLNLPPTSVSISQDGNFAVVGHDGYISYINLSSMELIQIYSVTTDVFDIVLGPNNWAYAFPRVDQHERIRCIDLSTGNETQNTGNSIYAGTRAKLHPSGNYIYGADNGLSPSDFEKYDISGGTAHYLYDSPYHGDFEFSGNIWISESGDKLFSRARNVFNASENQTSDMTYSGKLFGEQGKRITTMDSHAEANVIYTIVDEGLWDWDYKPGSVVKKYTEDFYNFQGEIELPKFLGTDTNGNFSLFASHGYFGFFNSTGSEFYVIVKADEENNSAVRWGISTISVD</sequence>
<name>A0A426RJA8_9FLAO</name>
<evidence type="ECO:0000313" key="3">
    <source>
        <dbReference type="Proteomes" id="UP000286990"/>
    </source>
</evidence>
<evidence type="ECO:0000259" key="1">
    <source>
        <dbReference type="Pfam" id="PF19190"/>
    </source>
</evidence>
<dbReference type="Proteomes" id="UP000286990">
    <property type="component" value="Unassembled WGS sequence"/>
</dbReference>
<accession>A0A426RJA8</accession>
<dbReference type="Pfam" id="PF19190">
    <property type="entry name" value="BACON_2"/>
    <property type="match status" value="1"/>
</dbReference>
<organism evidence="2 3">
    <name type="scientific">Maribacter algicola</name>
    <dbReference type="NCBI Taxonomy" id="2498892"/>
    <lineage>
        <taxon>Bacteria</taxon>
        <taxon>Pseudomonadati</taxon>
        <taxon>Bacteroidota</taxon>
        <taxon>Flavobacteriia</taxon>
        <taxon>Flavobacteriales</taxon>
        <taxon>Flavobacteriaceae</taxon>
        <taxon>Maribacter</taxon>
    </lineage>
</organism>
<protein>
    <recommendedName>
        <fullName evidence="1">BACON domain-containing protein</fullName>
    </recommendedName>
</protein>
<feature type="domain" description="BACON" evidence="1">
    <location>
        <begin position="134"/>
        <end position="217"/>
    </location>
</feature>
<keyword evidence="3" id="KW-1185">Reference proteome</keyword>